<name>A0A7I4Y675_HAECO</name>
<reference evidence="3" key="1">
    <citation type="submission" date="2020-12" db="UniProtKB">
        <authorList>
            <consortium name="WormBaseParasite"/>
        </authorList>
    </citation>
    <scope>IDENTIFICATION</scope>
    <source>
        <strain evidence="3">MHco3</strain>
    </source>
</reference>
<keyword evidence="1" id="KW-0732">Signal</keyword>
<dbReference type="WBParaSite" id="HCON_00054110-00001">
    <property type="protein sequence ID" value="HCON_00054110-00001"/>
    <property type="gene ID" value="HCON_00054110"/>
</dbReference>
<evidence type="ECO:0000313" key="3">
    <source>
        <dbReference type="WBParaSite" id="HCON_00054110-00001"/>
    </source>
</evidence>
<accession>A0A7I4Y675</accession>
<protein>
    <submittedName>
        <fullName evidence="3">P4</fullName>
    </submittedName>
</protein>
<keyword evidence="2" id="KW-1185">Reference proteome</keyword>
<organism evidence="2 3">
    <name type="scientific">Haemonchus contortus</name>
    <name type="common">Barber pole worm</name>
    <dbReference type="NCBI Taxonomy" id="6289"/>
    <lineage>
        <taxon>Eukaryota</taxon>
        <taxon>Metazoa</taxon>
        <taxon>Ecdysozoa</taxon>
        <taxon>Nematoda</taxon>
        <taxon>Chromadorea</taxon>
        <taxon>Rhabditida</taxon>
        <taxon>Rhabditina</taxon>
        <taxon>Rhabditomorpha</taxon>
        <taxon>Strongyloidea</taxon>
        <taxon>Trichostrongylidae</taxon>
        <taxon>Haemonchus</taxon>
    </lineage>
</organism>
<feature type="chain" id="PRO_5029863931" evidence="1">
    <location>
        <begin position="18"/>
        <end position="113"/>
    </location>
</feature>
<proteinExistence type="predicted"/>
<dbReference type="Proteomes" id="UP000025227">
    <property type="component" value="Unplaced"/>
</dbReference>
<sequence length="113" mass="12758">MLFLLSIVALLVTSSSAKESELLLPEEEKETFKTINSMYTNGLVWSDEWAEKALEWLKSPDSRDSINADMTVGGRRLLVNMDDKALWQKILESFRSEGRTIFPQALSTDATVT</sequence>
<dbReference type="AlphaFoldDB" id="A0A7I4Y675"/>
<evidence type="ECO:0000256" key="1">
    <source>
        <dbReference type="SAM" id="SignalP"/>
    </source>
</evidence>
<evidence type="ECO:0000313" key="2">
    <source>
        <dbReference type="Proteomes" id="UP000025227"/>
    </source>
</evidence>
<feature type="signal peptide" evidence="1">
    <location>
        <begin position="1"/>
        <end position="17"/>
    </location>
</feature>